<dbReference type="InterPro" id="IPR000994">
    <property type="entry name" value="Pept_M24"/>
</dbReference>
<dbReference type="RefSeq" id="WP_135254860.1">
    <property type="nucleotide sequence ID" value="NZ_CP038865.1"/>
</dbReference>
<feature type="domain" description="Peptidase M24" evidence="1">
    <location>
        <begin position="204"/>
        <end position="393"/>
    </location>
</feature>
<keyword evidence="2" id="KW-0378">Hydrolase</keyword>
<dbReference type="AlphaFoldDB" id="A0A4Z0D707"/>
<dbReference type="Gene3D" id="3.90.230.10">
    <property type="entry name" value="Creatinase/methionine aminopeptidase superfamily"/>
    <property type="match status" value="1"/>
</dbReference>
<dbReference type="SUPFAM" id="SSF55920">
    <property type="entry name" value="Creatinase/aminopeptidase"/>
    <property type="match status" value="1"/>
</dbReference>
<name>A0A4Z0D707_9ENTE</name>
<reference evidence="3 5" key="1">
    <citation type="submission" date="2019-03" db="EMBL/GenBank/DDBJ databases">
        <title>Vagococcus sp. was isolated fron gut of Carduelis flavirostris.</title>
        <authorList>
            <person name="Ge Y."/>
        </authorList>
    </citation>
    <scope>NUCLEOTIDE SEQUENCE [LARGE SCALE GENOMIC DNA]</scope>
    <source>
        <strain evidence="3 5">CF-210</strain>
    </source>
</reference>
<sequence length="456" mass="51324">MTLRIDTIKQPSLDNPHKKTMLTDETLQERKQKVLIAMNRQNISTLVIYADKEHGSNFEYLAGFIPRFEEALLIMTIEGHISYVLGNENANKASKARLTGKGIKCPVFSLPNQPMAQDKVLTDYLEEATWNTEGKVGLVGWKLLPASMQQTFDVPFMIVEALQAIVGNQRMINATGLMIDPAYGVRTTNNANELVHYEYGASLASDNLLNAMNHLAVGMSEFEVGHLLQSKGQYPTIVTISAFGERFEKANLYPTERKLSSGDKVALTVAYKGGLSSRCGYAVHSLEELEETDPGYLDEVVKPYMNAYFMWLEMIKIGTNGHDFYQTFDANYSKETYGWHLCPGHLVADEEWLSSPFFFGSKATVKNGMIFQIDFIPSQTYHHGVSAESTIAIADETLRKELQNTYPDFWKRVINRRVYIEEELGVQLSEEVVPLASTVGYLRPLMLDYTSAVTKK</sequence>
<dbReference type="GO" id="GO:0004177">
    <property type="term" value="F:aminopeptidase activity"/>
    <property type="evidence" value="ECO:0007669"/>
    <property type="project" value="UniProtKB-KW"/>
</dbReference>
<dbReference type="Proteomes" id="UP000296883">
    <property type="component" value="Chromosome"/>
</dbReference>
<accession>A0A4Z0D707</accession>
<proteinExistence type="predicted"/>
<evidence type="ECO:0000313" key="3">
    <source>
        <dbReference type="EMBL" id="TFZ40654.1"/>
    </source>
</evidence>
<evidence type="ECO:0000313" key="4">
    <source>
        <dbReference type="Proteomes" id="UP000296883"/>
    </source>
</evidence>
<evidence type="ECO:0000313" key="2">
    <source>
        <dbReference type="EMBL" id="QCA28538.1"/>
    </source>
</evidence>
<dbReference type="OrthoDB" id="9778159at2"/>
<dbReference type="Proteomes" id="UP000297725">
    <property type="component" value="Unassembled WGS sequence"/>
</dbReference>
<evidence type="ECO:0000259" key="1">
    <source>
        <dbReference type="Pfam" id="PF00557"/>
    </source>
</evidence>
<dbReference type="Pfam" id="PF00557">
    <property type="entry name" value="Peptidase_M24"/>
    <property type="match status" value="1"/>
</dbReference>
<protein>
    <submittedName>
        <fullName evidence="2">Xaa-Pro aminopeptidase</fullName>
    </submittedName>
</protein>
<gene>
    <name evidence="3" type="ORF">E4031_07655</name>
    <name evidence="2" type="ORF">E4Z98_04120</name>
</gene>
<organism evidence="2 4">
    <name type="scientific">Vagococcus xieshaowenii</name>
    <dbReference type="NCBI Taxonomy" id="2562451"/>
    <lineage>
        <taxon>Bacteria</taxon>
        <taxon>Bacillati</taxon>
        <taxon>Bacillota</taxon>
        <taxon>Bacilli</taxon>
        <taxon>Lactobacillales</taxon>
        <taxon>Enterococcaceae</taxon>
        <taxon>Vagococcus</taxon>
    </lineage>
</organism>
<dbReference type="EMBL" id="CP038865">
    <property type="protein sequence ID" value="QCA28538.1"/>
    <property type="molecule type" value="Genomic_DNA"/>
</dbReference>
<keyword evidence="2" id="KW-0031">Aminopeptidase</keyword>
<accession>A0A7Z1Y983</accession>
<keyword evidence="4" id="KW-1185">Reference proteome</keyword>
<keyword evidence="2" id="KW-0645">Protease</keyword>
<reference evidence="2 4" key="2">
    <citation type="journal article" date="2020" name="Int. J. Syst. Evol. Microbiol.">
        <title>Vagococcus xieshaowenii sp. nov., isolated from snow finch (Montifringilla taczanowskii) cloacal content.</title>
        <authorList>
            <person name="Ge Y."/>
            <person name="Yang J."/>
            <person name="Lai X.H."/>
            <person name="Zhang G."/>
            <person name="Jin D."/>
            <person name="Lu S."/>
            <person name="Wang B."/>
            <person name="Huang Y."/>
            <person name="Huang Y."/>
            <person name="Ren Z."/>
            <person name="Zhang X."/>
            <person name="Xu J."/>
        </authorList>
    </citation>
    <scope>NUCLEOTIDE SEQUENCE [LARGE SCALE GENOMIC DNA]</scope>
    <source>
        <strain evidence="4">personal::cf-49</strain>
        <strain evidence="2">Personal::cf-49</strain>
    </source>
</reference>
<dbReference type="InterPro" id="IPR036005">
    <property type="entry name" value="Creatinase/aminopeptidase-like"/>
</dbReference>
<dbReference type="EMBL" id="SRHU01000024">
    <property type="protein sequence ID" value="TFZ40654.1"/>
    <property type="molecule type" value="Genomic_DNA"/>
</dbReference>
<evidence type="ECO:0000313" key="5">
    <source>
        <dbReference type="Proteomes" id="UP000297725"/>
    </source>
</evidence>
<dbReference type="KEGG" id="vac:E4Z98_04120"/>